<gene>
    <name evidence="1" type="ORF">SDC9_151987</name>
</gene>
<sequence>MSKRRIFSGTVWVSALLRGQFCSIFSVVYRFLRPYVQFFRLWVNCRVLPGASLANFSPNRCSFFVCMQISLLHFTHKRKFCSPRPCQFHTTAIFAQTTPCFTGGLWANGFCLSKWTLRLAPVIFSAAPLPEKAPFCGSDHKASAYHRGIALCLWSSCIRPVDLQKL</sequence>
<evidence type="ECO:0000313" key="1">
    <source>
        <dbReference type="EMBL" id="MPN04740.1"/>
    </source>
</evidence>
<comment type="caution">
    <text evidence="1">The sequence shown here is derived from an EMBL/GenBank/DDBJ whole genome shotgun (WGS) entry which is preliminary data.</text>
</comment>
<organism evidence="1">
    <name type="scientific">bioreactor metagenome</name>
    <dbReference type="NCBI Taxonomy" id="1076179"/>
    <lineage>
        <taxon>unclassified sequences</taxon>
        <taxon>metagenomes</taxon>
        <taxon>ecological metagenomes</taxon>
    </lineage>
</organism>
<proteinExistence type="predicted"/>
<protein>
    <submittedName>
        <fullName evidence="1">Uncharacterized protein</fullName>
    </submittedName>
</protein>
<dbReference type="EMBL" id="VSSQ01050657">
    <property type="protein sequence ID" value="MPN04740.1"/>
    <property type="molecule type" value="Genomic_DNA"/>
</dbReference>
<accession>A0A645ETJ1</accession>
<reference evidence="1" key="1">
    <citation type="submission" date="2019-08" db="EMBL/GenBank/DDBJ databases">
        <authorList>
            <person name="Kucharzyk K."/>
            <person name="Murdoch R.W."/>
            <person name="Higgins S."/>
            <person name="Loffler F."/>
        </authorList>
    </citation>
    <scope>NUCLEOTIDE SEQUENCE</scope>
</reference>
<dbReference type="AlphaFoldDB" id="A0A645ETJ1"/>
<name>A0A645ETJ1_9ZZZZ</name>